<feature type="compositionally biased region" description="Low complexity" evidence="1">
    <location>
        <begin position="1"/>
        <end position="11"/>
    </location>
</feature>
<gene>
    <name evidence="2" type="ORF">S06H3_38494</name>
</gene>
<comment type="caution">
    <text evidence="2">The sequence shown here is derived from an EMBL/GenBank/DDBJ whole genome shotgun (WGS) entry which is preliminary data.</text>
</comment>
<evidence type="ECO:0000256" key="1">
    <source>
        <dbReference type="SAM" id="MobiDB-lite"/>
    </source>
</evidence>
<feature type="region of interest" description="Disordered" evidence="1">
    <location>
        <begin position="1"/>
        <end position="38"/>
    </location>
</feature>
<protein>
    <submittedName>
        <fullName evidence="2">Uncharacterized protein</fullName>
    </submittedName>
</protein>
<dbReference type="AlphaFoldDB" id="X1PDH1"/>
<proteinExistence type="predicted"/>
<dbReference type="EMBL" id="BARV01023466">
    <property type="protein sequence ID" value="GAI37065.1"/>
    <property type="molecule type" value="Genomic_DNA"/>
</dbReference>
<evidence type="ECO:0000313" key="2">
    <source>
        <dbReference type="EMBL" id="GAI37065.1"/>
    </source>
</evidence>
<accession>X1PDH1</accession>
<sequence length="50" mass="5796">MAWENQSQRPPAVRPPPPPRQPGTQRKPGEEWSPDEINIRGAGYRIRDIY</sequence>
<name>X1PDH1_9ZZZZ</name>
<feature type="compositionally biased region" description="Pro residues" evidence="1">
    <location>
        <begin position="12"/>
        <end position="21"/>
    </location>
</feature>
<organism evidence="2">
    <name type="scientific">marine sediment metagenome</name>
    <dbReference type="NCBI Taxonomy" id="412755"/>
    <lineage>
        <taxon>unclassified sequences</taxon>
        <taxon>metagenomes</taxon>
        <taxon>ecological metagenomes</taxon>
    </lineage>
</organism>
<reference evidence="2" key="1">
    <citation type="journal article" date="2014" name="Front. Microbiol.">
        <title>High frequency of phylogenetically diverse reductive dehalogenase-homologous genes in deep subseafloor sedimentary metagenomes.</title>
        <authorList>
            <person name="Kawai M."/>
            <person name="Futagami T."/>
            <person name="Toyoda A."/>
            <person name="Takaki Y."/>
            <person name="Nishi S."/>
            <person name="Hori S."/>
            <person name="Arai W."/>
            <person name="Tsubouchi T."/>
            <person name="Morono Y."/>
            <person name="Uchiyama I."/>
            <person name="Ito T."/>
            <person name="Fujiyama A."/>
            <person name="Inagaki F."/>
            <person name="Takami H."/>
        </authorList>
    </citation>
    <scope>NUCLEOTIDE SEQUENCE</scope>
    <source>
        <strain evidence="2">Expedition CK06-06</strain>
    </source>
</reference>